<reference evidence="2" key="1">
    <citation type="submission" date="2014-09" db="EMBL/GenBank/DDBJ databases">
        <authorList>
            <person name="Magalhaes I.L.F."/>
            <person name="Oliveira U."/>
            <person name="Santos F.R."/>
            <person name="Vidigal T.H.D.A."/>
            <person name="Brescovit A.D."/>
            <person name="Santos A.J."/>
        </authorList>
    </citation>
    <scope>NUCLEOTIDE SEQUENCE</scope>
    <source>
        <tissue evidence="2">Shoot tissue taken approximately 20 cm above the soil surface</tissue>
    </source>
</reference>
<reference evidence="2" key="2">
    <citation type="journal article" date="2015" name="Data Brief">
        <title>Shoot transcriptome of the giant reed, Arundo donax.</title>
        <authorList>
            <person name="Barrero R.A."/>
            <person name="Guerrero F.D."/>
            <person name="Moolhuijzen P."/>
            <person name="Goolsby J.A."/>
            <person name="Tidwell J."/>
            <person name="Bellgard S.E."/>
            <person name="Bellgard M.I."/>
        </authorList>
    </citation>
    <scope>NUCLEOTIDE SEQUENCE</scope>
    <source>
        <tissue evidence="2">Shoot tissue taken approximately 20 cm above the soil surface</tissue>
    </source>
</reference>
<feature type="chain" id="PRO_5002065118" evidence="1">
    <location>
        <begin position="22"/>
        <end position="30"/>
    </location>
</feature>
<proteinExistence type="predicted"/>
<feature type="signal peptide" evidence="1">
    <location>
        <begin position="1"/>
        <end position="21"/>
    </location>
</feature>
<keyword evidence="1" id="KW-0732">Signal</keyword>
<sequence length="30" mass="3640">MHISHMLSLLLTLRFWTACESYNTEILRFI</sequence>
<evidence type="ECO:0000256" key="1">
    <source>
        <dbReference type="SAM" id="SignalP"/>
    </source>
</evidence>
<dbReference type="AlphaFoldDB" id="A0A0A9GLW9"/>
<dbReference type="EMBL" id="GBRH01174350">
    <property type="protein sequence ID" value="JAE23546.1"/>
    <property type="molecule type" value="Transcribed_RNA"/>
</dbReference>
<protein>
    <submittedName>
        <fullName evidence="2">Uncharacterized protein</fullName>
    </submittedName>
</protein>
<organism evidence="2">
    <name type="scientific">Arundo donax</name>
    <name type="common">Giant reed</name>
    <name type="synonym">Donax arundinaceus</name>
    <dbReference type="NCBI Taxonomy" id="35708"/>
    <lineage>
        <taxon>Eukaryota</taxon>
        <taxon>Viridiplantae</taxon>
        <taxon>Streptophyta</taxon>
        <taxon>Embryophyta</taxon>
        <taxon>Tracheophyta</taxon>
        <taxon>Spermatophyta</taxon>
        <taxon>Magnoliopsida</taxon>
        <taxon>Liliopsida</taxon>
        <taxon>Poales</taxon>
        <taxon>Poaceae</taxon>
        <taxon>PACMAD clade</taxon>
        <taxon>Arundinoideae</taxon>
        <taxon>Arundineae</taxon>
        <taxon>Arundo</taxon>
    </lineage>
</organism>
<accession>A0A0A9GLW9</accession>
<name>A0A0A9GLW9_ARUDO</name>
<evidence type="ECO:0000313" key="2">
    <source>
        <dbReference type="EMBL" id="JAE23546.1"/>
    </source>
</evidence>